<dbReference type="InterPro" id="IPR018060">
    <property type="entry name" value="HTH_AraC"/>
</dbReference>
<keyword evidence="8" id="KW-1185">Reference proteome</keyword>
<dbReference type="GO" id="GO:0000160">
    <property type="term" value="P:phosphorelay signal transduction system"/>
    <property type="evidence" value="ECO:0007669"/>
    <property type="project" value="InterPro"/>
</dbReference>
<dbReference type="CDD" id="cd17536">
    <property type="entry name" value="REC_YesN-like"/>
    <property type="match status" value="1"/>
</dbReference>
<dbReference type="SMART" id="SM00448">
    <property type="entry name" value="REC"/>
    <property type="match status" value="1"/>
</dbReference>
<dbReference type="PROSITE" id="PS50110">
    <property type="entry name" value="RESPONSE_REGULATORY"/>
    <property type="match status" value="1"/>
</dbReference>
<dbReference type="OrthoDB" id="342399at2"/>
<protein>
    <submittedName>
        <fullName evidence="7">AraC family transcriptional regulator</fullName>
    </submittedName>
</protein>
<accession>A0A0A5GRC7</accession>
<dbReference type="Pfam" id="PF12833">
    <property type="entry name" value="HTH_18"/>
    <property type="match status" value="1"/>
</dbReference>
<dbReference type="InterPro" id="IPR009057">
    <property type="entry name" value="Homeodomain-like_sf"/>
</dbReference>
<dbReference type="Gene3D" id="1.10.10.60">
    <property type="entry name" value="Homeodomain-like"/>
    <property type="match status" value="2"/>
</dbReference>
<dbReference type="Proteomes" id="UP000030528">
    <property type="component" value="Unassembled WGS sequence"/>
</dbReference>
<evidence type="ECO:0000313" key="8">
    <source>
        <dbReference type="Proteomes" id="UP000030528"/>
    </source>
</evidence>
<dbReference type="eggNOG" id="COG2207">
    <property type="taxonomic scope" value="Bacteria"/>
</dbReference>
<comment type="caution">
    <text evidence="7">The sequence shown here is derived from an EMBL/GenBank/DDBJ whole genome shotgun (WGS) entry which is preliminary data.</text>
</comment>
<dbReference type="eggNOG" id="COG4753">
    <property type="taxonomic scope" value="Bacteria"/>
</dbReference>
<keyword evidence="2" id="KW-0238">DNA-binding</keyword>
<dbReference type="GO" id="GO:0043565">
    <property type="term" value="F:sequence-specific DNA binding"/>
    <property type="evidence" value="ECO:0007669"/>
    <property type="project" value="InterPro"/>
</dbReference>
<dbReference type="AlphaFoldDB" id="A0A0A5GRC7"/>
<keyword evidence="4" id="KW-0597">Phosphoprotein</keyword>
<keyword evidence="1" id="KW-0805">Transcription regulation</keyword>
<dbReference type="SMART" id="SM00342">
    <property type="entry name" value="HTH_ARAC"/>
    <property type="match status" value="1"/>
</dbReference>
<evidence type="ECO:0000313" key="7">
    <source>
        <dbReference type="EMBL" id="KGX93725.1"/>
    </source>
</evidence>
<dbReference type="InterPro" id="IPR020449">
    <property type="entry name" value="Tscrpt_reg_AraC-type_HTH"/>
</dbReference>
<organism evidence="7 8">
    <name type="scientific">Pontibacillus halophilus JSM 076056 = DSM 19796</name>
    <dbReference type="NCBI Taxonomy" id="1385510"/>
    <lineage>
        <taxon>Bacteria</taxon>
        <taxon>Bacillati</taxon>
        <taxon>Bacillota</taxon>
        <taxon>Bacilli</taxon>
        <taxon>Bacillales</taxon>
        <taxon>Bacillaceae</taxon>
        <taxon>Pontibacillus</taxon>
    </lineage>
</organism>
<dbReference type="RefSeq" id="WP_026799178.1">
    <property type="nucleotide sequence ID" value="NZ_AULI01000001.1"/>
</dbReference>
<dbReference type="InterPro" id="IPR011006">
    <property type="entry name" value="CheY-like_superfamily"/>
</dbReference>
<gene>
    <name evidence="7" type="ORF">N781_00530</name>
</gene>
<feature type="domain" description="Response regulatory" evidence="6">
    <location>
        <begin position="3"/>
        <end position="119"/>
    </location>
</feature>
<dbReference type="Gene3D" id="3.40.50.2300">
    <property type="match status" value="1"/>
</dbReference>
<dbReference type="PRINTS" id="PR00032">
    <property type="entry name" value="HTHARAC"/>
</dbReference>
<dbReference type="SUPFAM" id="SSF46689">
    <property type="entry name" value="Homeodomain-like"/>
    <property type="match status" value="2"/>
</dbReference>
<dbReference type="SUPFAM" id="SSF52172">
    <property type="entry name" value="CheY-like"/>
    <property type="match status" value="1"/>
</dbReference>
<sequence length="507" mass="58664">MIKVLIVDDEQTEREGLELILTRHFENLEIQQAKNGRIALERASTYKPNLIFMDIQMPGLSGIEAIQELQQRDCHAKIILVTAYATFEYAKQAMKLGVHDYIVKPSKISEIVKTVENVLDVIKEEQVQEQKQQHTLQAAMSVFETDVVTQLLFDHVHEVHLNQLVDLLHIPLSEDKFVMSLLIPEGGSLAYSKIKEAVRASGSGWVGALNGRHVPIIVFRDSRKSYRHQSMSLAQEILSISANQEHQWFIGIGDVYKPIEKIKHSYQESLMATRDFQQSRKYQYYGDLPTLTLDVSSQSYKAYEEQFYGSIRNRNWTELLAHVQDSIDDLERNSVTMMVAQKQIAEMLWLISSILADMGVSVELPIFSVQVTSYKQLRNETAFMLERMQEAHYEHSQQTEGDMIEQIKNYVIDHAHQDLSLERISKEVALSPIYISKLFKEKLGVNYITFLTDCRLEKAKKLMRDSEKSMKEISIEVGYHDPNYFSKVFKKSYHMSPTEYRKKNVIR</sequence>
<reference evidence="7 8" key="1">
    <citation type="submission" date="2013-08" db="EMBL/GenBank/DDBJ databases">
        <authorList>
            <person name="Huang J."/>
            <person name="Wang G."/>
        </authorList>
    </citation>
    <scope>NUCLEOTIDE SEQUENCE [LARGE SCALE GENOMIC DNA]</scope>
    <source>
        <strain evidence="7 8">JSM 076056</strain>
    </source>
</reference>
<evidence type="ECO:0000256" key="3">
    <source>
        <dbReference type="ARBA" id="ARBA00023163"/>
    </source>
</evidence>
<proteinExistence type="predicted"/>
<dbReference type="Pfam" id="PF17853">
    <property type="entry name" value="GGDEF_2"/>
    <property type="match status" value="1"/>
</dbReference>
<dbReference type="PANTHER" id="PTHR43280:SF2">
    <property type="entry name" value="HTH-TYPE TRANSCRIPTIONAL REGULATOR EXSA"/>
    <property type="match status" value="1"/>
</dbReference>
<evidence type="ECO:0000256" key="1">
    <source>
        <dbReference type="ARBA" id="ARBA00023015"/>
    </source>
</evidence>
<dbReference type="STRING" id="1385510.GCA_000425205_00372"/>
<dbReference type="GO" id="GO:0003700">
    <property type="term" value="F:DNA-binding transcription factor activity"/>
    <property type="evidence" value="ECO:0007669"/>
    <property type="project" value="InterPro"/>
</dbReference>
<dbReference type="PANTHER" id="PTHR43280">
    <property type="entry name" value="ARAC-FAMILY TRANSCRIPTIONAL REGULATOR"/>
    <property type="match status" value="1"/>
</dbReference>
<evidence type="ECO:0000256" key="4">
    <source>
        <dbReference type="PROSITE-ProRule" id="PRU00169"/>
    </source>
</evidence>
<dbReference type="InterPro" id="IPR001789">
    <property type="entry name" value="Sig_transdc_resp-reg_receiver"/>
</dbReference>
<dbReference type="Pfam" id="PF00072">
    <property type="entry name" value="Response_reg"/>
    <property type="match status" value="1"/>
</dbReference>
<evidence type="ECO:0000259" key="5">
    <source>
        <dbReference type="PROSITE" id="PS01124"/>
    </source>
</evidence>
<name>A0A0A5GRC7_9BACI</name>
<dbReference type="InterPro" id="IPR041522">
    <property type="entry name" value="CdaR_GGDEF"/>
</dbReference>
<dbReference type="EMBL" id="AVPE01000001">
    <property type="protein sequence ID" value="KGX93725.1"/>
    <property type="molecule type" value="Genomic_DNA"/>
</dbReference>
<keyword evidence="3" id="KW-0804">Transcription</keyword>
<dbReference type="PROSITE" id="PS01124">
    <property type="entry name" value="HTH_ARAC_FAMILY_2"/>
    <property type="match status" value="1"/>
</dbReference>
<feature type="modified residue" description="4-aspartylphosphate" evidence="4">
    <location>
        <position position="54"/>
    </location>
</feature>
<feature type="domain" description="HTH araC/xylS-type" evidence="5">
    <location>
        <begin position="405"/>
        <end position="503"/>
    </location>
</feature>
<evidence type="ECO:0000256" key="2">
    <source>
        <dbReference type="ARBA" id="ARBA00023125"/>
    </source>
</evidence>
<evidence type="ECO:0000259" key="6">
    <source>
        <dbReference type="PROSITE" id="PS50110"/>
    </source>
</evidence>